<feature type="signal peptide" evidence="3">
    <location>
        <begin position="1"/>
        <end position="26"/>
    </location>
</feature>
<dbReference type="OrthoDB" id="5425848at2759"/>
<dbReference type="EMBL" id="VNKQ01000007">
    <property type="protein sequence ID" value="KAG0649554.1"/>
    <property type="molecule type" value="Genomic_DNA"/>
</dbReference>
<keyword evidence="2" id="KW-0472">Membrane</keyword>
<keyword evidence="2" id="KW-1133">Transmembrane helix</keyword>
<accession>A0A9P6VKR4</accession>
<keyword evidence="2" id="KW-0812">Transmembrane</keyword>
<evidence type="ECO:0000313" key="4">
    <source>
        <dbReference type="EMBL" id="KAG0649554.1"/>
    </source>
</evidence>
<keyword evidence="3" id="KW-0732">Signal</keyword>
<comment type="caution">
    <text evidence="4">The sequence shown here is derived from an EMBL/GenBank/DDBJ whole genome shotgun (WGS) entry which is preliminary data.</text>
</comment>
<sequence length="398" mass="41774">MRLSQTPPALFSLLMVLLSHTNTVKAVPTPKELLEKLGYGYMELEQRDVPCGVSGQYTCSGGQACYTNAAQVAYCSEPSDPVATGGSGGYAVYTTTYTETDLVLRTSTYSSYYGASTYYPPSTTSVYVPVATAIICDTSLQQTSCGSICCAGDQVCAAADTCAPRPSSTAVGQTSWTYIVSTMSTTTSTFSAPLRPTSGTVTTGTSASTTVPFISATAASGTTLPIVSSSTSHGLSGGAIAGIVIGTIAGVILLLLICFCCIVRAGFDGLLALFGLGNRRNRRSRERVEVVEERYSRHGSGAASRRDTHTGWFGAGGRPARVTEERKKKSSGFGGLGAVGAGLIGLAVVLGLKRRHDRKEMVERTDISSSYYTDSLTGTSASSASSDRRTRQSRHSRR</sequence>
<feature type="compositionally biased region" description="Low complexity" evidence="1">
    <location>
        <begin position="373"/>
        <end position="385"/>
    </location>
</feature>
<feature type="transmembrane region" description="Helical" evidence="2">
    <location>
        <begin position="333"/>
        <end position="352"/>
    </location>
</feature>
<dbReference type="PANTHER" id="PTHR16861">
    <property type="entry name" value="GLYCOPROTEIN 38"/>
    <property type="match status" value="1"/>
</dbReference>
<dbReference type="Proteomes" id="UP000785200">
    <property type="component" value="Unassembled WGS sequence"/>
</dbReference>
<gene>
    <name evidence="4" type="ORF">D0Z07_3815</name>
</gene>
<evidence type="ECO:0000256" key="3">
    <source>
        <dbReference type="SAM" id="SignalP"/>
    </source>
</evidence>
<evidence type="ECO:0000256" key="2">
    <source>
        <dbReference type="SAM" id="Phobius"/>
    </source>
</evidence>
<dbReference type="AlphaFoldDB" id="A0A9P6VKR4"/>
<evidence type="ECO:0000313" key="5">
    <source>
        <dbReference type="Proteomes" id="UP000785200"/>
    </source>
</evidence>
<organism evidence="4 5">
    <name type="scientific">Hyphodiscus hymeniophilus</name>
    <dbReference type="NCBI Taxonomy" id="353542"/>
    <lineage>
        <taxon>Eukaryota</taxon>
        <taxon>Fungi</taxon>
        <taxon>Dikarya</taxon>
        <taxon>Ascomycota</taxon>
        <taxon>Pezizomycotina</taxon>
        <taxon>Leotiomycetes</taxon>
        <taxon>Helotiales</taxon>
        <taxon>Hyphodiscaceae</taxon>
        <taxon>Hyphodiscus</taxon>
    </lineage>
</organism>
<feature type="chain" id="PRO_5040295482" evidence="3">
    <location>
        <begin position="27"/>
        <end position="398"/>
    </location>
</feature>
<keyword evidence="5" id="KW-1185">Reference proteome</keyword>
<feature type="region of interest" description="Disordered" evidence="1">
    <location>
        <begin position="297"/>
        <end position="327"/>
    </location>
</feature>
<reference evidence="4" key="1">
    <citation type="submission" date="2019-07" db="EMBL/GenBank/DDBJ databases">
        <title>Hyphodiscus hymeniophilus genome sequencing and assembly.</title>
        <authorList>
            <person name="Kramer G."/>
            <person name="Nodwell J."/>
        </authorList>
    </citation>
    <scope>NUCLEOTIDE SEQUENCE</scope>
    <source>
        <strain evidence="4">ATCC 34498</strain>
    </source>
</reference>
<feature type="region of interest" description="Disordered" evidence="1">
    <location>
        <begin position="372"/>
        <end position="398"/>
    </location>
</feature>
<dbReference type="PANTHER" id="PTHR16861:SF10">
    <property type="entry name" value="MID2 DOMAIN-CONTAINING PROTEIN"/>
    <property type="match status" value="1"/>
</dbReference>
<name>A0A9P6VKR4_9HELO</name>
<proteinExistence type="predicted"/>
<feature type="transmembrane region" description="Helical" evidence="2">
    <location>
        <begin position="243"/>
        <end position="276"/>
    </location>
</feature>
<protein>
    <submittedName>
        <fullName evidence="4">Uncharacterized protein</fullName>
    </submittedName>
</protein>
<evidence type="ECO:0000256" key="1">
    <source>
        <dbReference type="SAM" id="MobiDB-lite"/>
    </source>
</evidence>